<dbReference type="EMBL" id="CP158252">
    <property type="protein sequence ID" value="XDJ43124.1"/>
    <property type="molecule type" value="Genomic_DNA"/>
</dbReference>
<dbReference type="InterPro" id="IPR040832">
    <property type="entry name" value="TTHB210-like_dom"/>
</dbReference>
<dbReference type="RefSeq" id="WP_343835717.1">
    <property type="nucleotide sequence ID" value="NZ_BAAAEX010000003.1"/>
</dbReference>
<evidence type="ECO:0000313" key="5">
    <source>
        <dbReference type="EMBL" id="XDJ70311.1"/>
    </source>
</evidence>
<dbReference type="AlphaFoldDB" id="A0AB39CMG3"/>
<name>A0AB39CMG3_9BURK</name>
<sequence>MPAAETDLPDRASNSAEHGDSRRAYREILMNSRSLLMAATAALAFGLVAPAAQAKTASALKAPPAAPYKTVSSLVPLPDFIPGMGQLFVDPATLPAGPFLGYDHDGNLVNTTYMIPLSLMKADMHLNDLKVPAGVKVDHVDMMYNAGHPGVAEPHIHIVLWHVPAAQESRVAK</sequence>
<dbReference type="CDD" id="cd11669">
    <property type="entry name" value="TTHB210-like"/>
    <property type="match status" value="1"/>
</dbReference>
<evidence type="ECO:0000256" key="1">
    <source>
        <dbReference type="SAM" id="MobiDB-lite"/>
    </source>
</evidence>
<organism evidence="3">
    <name type="scientific">Castellaniella ginsengisoli</name>
    <dbReference type="NCBI Taxonomy" id="546114"/>
    <lineage>
        <taxon>Bacteria</taxon>
        <taxon>Pseudomonadati</taxon>
        <taxon>Pseudomonadota</taxon>
        <taxon>Betaproteobacteria</taxon>
        <taxon>Burkholderiales</taxon>
        <taxon>Alcaligenaceae</taxon>
        <taxon>Castellaniella</taxon>
    </lineage>
</organism>
<feature type="domain" description="TTHB210-like" evidence="2">
    <location>
        <begin position="103"/>
        <end position="144"/>
    </location>
</feature>
<reference evidence="3" key="1">
    <citation type="submission" date="2024-05" db="EMBL/GenBank/DDBJ databases">
        <authorList>
            <person name="Luo Y.-C."/>
            <person name="Nicholds J."/>
            <person name="Mortimer T."/>
            <person name="Maboni G."/>
        </authorList>
    </citation>
    <scope>NUCLEOTIDE SEQUENCE</scope>
    <source>
        <strain evidence="6">141555</strain>
        <strain evidence="5">144863</strain>
        <strain evidence="4">151836</strain>
        <strain evidence="3">153920</strain>
    </source>
</reference>
<feature type="region of interest" description="Disordered" evidence="1">
    <location>
        <begin position="1"/>
        <end position="20"/>
    </location>
</feature>
<accession>A0AB39CMG3</accession>
<dbReference type="EMBL" id="CP158262">
    <property type="protein sequence ID" value="XDJ70311.1"/>
    <property type="molecule type" value="Genomic_DNA"/>
</dbReference>
<gene>
    <name evidence="5" type="ORF">ABRY94_05885</name>
    <name evidence="3" type="ORF">ABRY99_06065</name>
    <name evidence="4" type="ORF">ABRZ04_04640</name>
    <name evidence="6" type="ORF">ABRZ07_00635</name>
</gene>
<dbReference type="EMBL" id="CP158254">
    <property type="protein sequence ID" value="XDJ48357.1"/>
    <property type="molecule type" value="Genomic_DNA"/>
</dbReference>
<dbReference type="EMBL" id="CP158267">
    <property type="protein sequence ID" value="XDJ80057.1"/>
    <property type="molecule type" value="Genomic_DNA"/>
</dbReference>
<evidence type="ECO:0000313" key="6">
    <source>
        <dbReference type="EMBL" id="XDJ80057.1"/>
    </source>
</evidence>
<dbReference type="Gene3D" id="3.30.200.270">
    <property type="match status" value="1"/>
</dbReference>
<evidence type="ECO:0000313" key="3">
    <source>
        <dbReference type="EMBL" id="XDJ43124.1"/>
    </source>
</evidence>
<dbReference type="InterPro" id="IPR033786">
    <property type="entry name" value="TTHB210-like"/>
</dbReference>
<protein>
    <submittedName>
        <fullName evidence="3">DUF5602 domain-containing protein</fullName>
    </submittedName>
</protein>
<dbReference type="Pfam" id="PF18197">
    <property type="entry name" value="TTHB210-like"/>
    <property type="match status" value="1"/>
</dbReference>
<proteinExistence type="predicted"/>
<evidence type="ECO:0000259" key="2">
    <source>
        <dbReference type="Pfam" id="PF18197"/>
    </source>
</evidence>
<evidence type="ECO:0000313" key="4">
    <source>
        <dbReference type="EMBL" id="XDJ48357.1"/>
    </source>
</evidence>